<organism evidence="8 9">
    <name type="scientific">Duncaniella muris</name>
    <dbReference type="NCBI Taxonomy" id="2094150"/>
    <lineage>
        <taxon>Bacteria</taxon>
        <taxon>Pseudomonadati</taxon>
        <taxon>Bacteroidota</taxon>
        <taxon>Bacteroidia</taxon>
        <taxon>Bacteroidales</taxon>
        <taxon>Muribaculaceae</taxon>
        <taxon>Duncaniella</taxon>
    </lineage>
</organism>
<dbReference type="Pfam" id="PF00213">
    <property type="entry name" value="OSCP"/>
    <property type="match status" value="1"/>
</dbReference>
<keyword evidence="9" id="KW-1185">Reference proteome</keyword>
<dbReference type="PRINTS" id="PR00125">
    <property type="entry name" value="ATPASEDELTA"/>
</dbReference>
<dbReference type="InterPro" id="IPR000711">
    <property type="entry name" value="ATPase_OSCP/dsu"/>
</dbReference>
<evidence type="ECO:0000256" key="2">
    <source>
        <dbReference type="ARBA" id="ARBA00022448"/>
    </source>
</evidence>
<proteinExistence type="inferred from homology"/>
<evidence type="ECO:0000256" key="1">
    <source>
        <dbReference type="ARBA" id="ARBA00004370"/>
    </source>
</evidence>
<protein>
    <recommendedName>
        <fullName evidence="7">ATP synthase subunit delta</fullName>
    </recommendedName>
    <alternativeName>
        <fullName evidence="7">ATP synthase F(1) sector subunit delta</fullName>
    </alternativeName>
    <alternativeName>
        <fullName evidence="7">F-type ATPase subunit delta</fullName>
        <shortName evidence="7">F-ATPase subunit delta</shortName>
    </alternativeName>
</protein>
<comment type="function">
    <text evidence="7">This protein is part of the stalk that links CF(0) to CF(1). It either transmits conformational changes from CF(0) to CF(1) or is implicated in proton conduction.</text>
</comment>
<comment type="similarity">
    <text evidence="7">Belongs to the ATPase delta chain family.</text>
</comment>
<accession>A0A2V1IN53</accession>
<dbReference type="GO" id="GO:0045259">
    <property type="term" value="C:proton-transporting ATP synthase complex"/>
    <property type="evidence" value="ECO:0007669"/>
    <property type="project" value="UniProtKB-KW"/>
</dbReference>
<name>A0A2V1IN53_9BACT</name>
<keyword evidence="3 7" id="KW-0375">Hydrogen ion transport</keyword>
<evidence type="ECO:0000256" key="6">
    <source>
        <dbReference type="ARBA" id="ARBA00023310"/>
    </source>
</evidence>
<dbReference type="RefSeq" id="WP_107033117.1">
    <property type="nucleotide sequence ID" value="NZ_CAOLYA010000002.1"/>
</dbReference>
<dbReference type="GeneID" id="82526989"/>
<dbReference type="Gene3D" id="1.10.520.20">
    <property type="entry name" value="N-terminal domain of the delta subunit of the F1F0-ATP synthase"/>
    <property type="match status" value="1"/>
</dbReference>
<keyword evidence="2 7" id="KW-0813">Transport</keyword>
<sequence>MNQGLIPSRYAKALFEFASEKKADRRIYDLMHALESSFASEPSLQQAVGNPFIPAADKMKLLTTAAGASGNDEVYARFLQLLADNNRLDVARDIALAYMKLYRSEHHIYLVTVTSAAPMAQAEEERLRKLILRHLDGGTMEYHHRVDPSLIGGFTVTINNEKLDASVADELKQLRLKLLSN</sequence>
<dbReference type="GO" id="GO:0005886">
    <property type="term" value="C:plasma membrane"/>
    <property type="evidence" value="ECO:0007669"/>
    <property type="project" value="UniProtKB-SubCell"/>
</dbReference>
<gene>
    <name evidence="7 8" type="primary">atpH</name>
    <name evidence="8" type="ORF">C5O23_11670</name>
</gene>
<comment type="function">
    <text evidence="7">F(1)F(0) ATP synthase produces ATP from ADP in the presence of a proton or sodium gradient. F-type ATPases consist of two structural domains, F(1) containing the extramembraneous catalytic core and F(0) containing the membrane proton channel, linked together by a central stalk and a peripheral stalk. During catalysis, ATP synthesis in the catalytic domain of F(1) is coupled via a rotary mechanism of the central stalk subunits to proton translocation.</text>
</comment>
<dbReference type="PANTHER" id="PTHR11910">
    <property type="entry name" value="ATP SYNTHASE DELTA CHAIN"/>
    <property type="match status" value="1"/>
</dbReference>
<dbReference type="EMBL" id="PUEC01000031">
    <property type="protein sequence ID" value="PWB00797.1"/>
    <property type="molecule type" value="Genomic_DNA"/>
</dbReference>
<evidence type="ECO:0000256" key="3">
    <source>
        <dbReference type="ARBA" id="ARBA00022781"/>
    </source>
</evidence>
<evidence type="ECO:0000313" key="8">
    <source>
        <dbReference type="EMBL" id="PWB00797.1"/>
    </source>
</evidence>
<evidence type="ECO:0000313" key="9">
    <source>
        <dbReference type="Proteomes" id="UP000244905"/>
    </source>
</evidence>
<comment type="caution">
    <text evidence="8">The sequence shown here is derived from an EMBL/GenBank/DDBJ whole genome shotgun (WGS) entry which is preliminary data.</text>
</comment>
<dbReference type="NCBIfam" id="NF009964">
    <property type="entry name" value="PRK13429.1-3"/>
    <property type="match status" value="1"/>
</dbReference>
<dbReference type="HAMAP" id="MF_01416">
    <property type="entry name" value="ATP_synth_delta_bact"/>
    <property type="match status" value="1"/>
</dbReference>
<keyword evidence="7" id="KW-1003">Cell membrane</keyword>
<evidence type="ECO:0000256" key="7">
    <source>
        <dbReference type="HAMAP-Rule" id="MF_01416"/>
    </source>
</evidence>
<dbReference type="AlphaFoldDB" id="A0A2V1IN53"/>
<keyword evidence="4 7" id="KW-0406">Ion transport</keyword>
<keyword evidence="7" id="KW-0139">CF(1)</keyword>
<comment type="subcellular location">
    <subcellularLocation>
        <location evidence="7">Cell membrane</location>
        <topology evidence="7">Peripheral membrane protein</topology>
    </subcellularLocation>
    <subcellularLocation>
        <location evidence="1">Membrane</location>
    </subcellularLocation>
</comment>
<evidence type="ECO:0000256" key="4">
    <source>
        <dbReference type="ARBA" id="ARBA00023065"/>
    </source>
</evidence>
<reference evidence="9" key="1">
    <citation type="submission" date="2018-02" db="EMBL/GenBank/DDBJ databases">
        <authorList>
            <person name="Clavel T."/>
            <person name="Strowig T."/>
        </authorList>
    </citation>
    <scope>NUCLEOTIDE SEQUENCE [LARGE SCALE GENOMIC DNA]</scope>
    <source>
        <strain evidence="9">DSM 103720</strain>
    </source>
</reference>
<evidence type="ECO:0000256" key="5">
    <source>
        <dbReference type="ARBA" id="ARBA00023136"/>
    </source>
</evidence>
<dbReference type="InterPro" id="IPR026015">
    <property type="entry name" value="ATP_synth_OSCP/delta_N_sf"/>
</dbReference>
<dbReference type="NCBIfam" id="TIGR01145">
    <property type="entry name" value="ATP_synt_delta"/>
    <property type="match status" value="1"/>
</dbReference>
<dbReference type="Proteomes" id="UP000244905">
    <property type="component" value="Unassembled WGS sequence"/>
</dbReference>
<dbReference type="SUPFAM" id="SSF47928">
    <property type="entry name" value="N-terminal domain of the delta subunit of the F1F0-ATP synthase"/>
    <property type="match status" value="1"/>
</dbReference>
<keyword evidence="6 7" id="KW-0066">ATP synthesis</keyword>
<keyword evidence="5 7" id="KW-0472">Membrane</keyword>
<dbReference type="GO" id="GO:0046933">
    <property type="term" value="F:proton-transporting ATP synthase activity, rotational mechanism"/>
    <property type="evidence" value="ECO:0007669"/>
    <property type="project" value="UniProtKB-UniRule"/>
</dbReference>